<organism evidence="3 4">
    <name type="scientific">Nicotiana sylvestris</name>
    <name type="common">Wood tobacco</name>
    <name type="synonym">South American tobacco</name>
    <dbReference type="NCBI Taxonomy" id="4096"/>
    <lineage>
        <taxon>Eukaryota</taxon>
        <taxon>Viridiplantae</taxon>
        <taxon>Streptophyta</taxon>
        <taxon>Embryophyta</taxon>
        <taxon>Tracheophyta</taxon>
        <taxon>Spermatophyta</taxon>
        <taxon>Magnoliopsida</taxon>
        <taxon>eudicotyledons</taxon>
        <taxon>Gunneridae</taxon>
        <taxon>Pentapetalae</taxon>
        <taxon>asterids</taxon>
        <taxon>lamiids</taxon>
        <taxon>Solanales</taxon>
        <taxon>Solanaceae</taxon>
        <taxon>Nicotianoideae</taxon>
        <taxon>Nicotianeae</taxon>
        <taxon>Nicotiana</taxon>
    </lineage>
</organism>
<dbReference type="GO" id="GO:0003676">
    <property type="term" value="F:nucleic acid binding"/>
    <property type="evidence" value="ECO:0007669"/>
    <property type="project" value="InterPro"/>
</dbReference>
<dbReference type="AlphaFoldDB" id="A0A1U7X3D2"/>
<dbReference type="eggNOG" id="KOG0017">
    <property type="taxonomic scope" value="Eukaryota"/>
</dbReference>
<dbReference type="InterPro" id="IPR000467">
    <property type="entry name" value="G_patch_dom"/>
</dbReference>
<dbReference type="InterPro" id="IPR021109">
    <property type="entry name" value="Peptidase_aspartic_dom_sf"/>
</dbReference>
<dbReference type="Proteomes" id="UP000189701">
    <property type="component" value="Unplaced"/>
</dbReference>
<dbReference type="STRING" id="4096.A0A1U7X3D2"/>
<feature type="compositionally biased region" description="Polar residues" evidence="1">
    <location>
        <begin position="10"/>
        <end position="20"/>
    </location>
</feature>
<dbReference type="GeneID" id="104230308"/>
<evidence type="ECO:0000256" key="1">
    <source>
        <dbReference type="SAM" id="MobiDB-lite"/>
    </source>
</evidence>
<feature type="compositionally biased region" description="Polar residues" evidence="1">
    <location>
        <begin position="49"/>
        <end position="61"/>
    </location>
</feature>
<dbReference type="CDD" id="cd00303">
    <property type="entry name" value="retropepsin_like"/>
    <property type="match status" value="1"/>
</dbReference>
<protein>
    <submittedName>
        <fullName evidence="4">Uncharacterized protein LOC104230308</fullName>
    </submittedName>
</protein>
<keyword evidence="3" id="KW-1185">Reference proteome</keyword>
<proteinExistence type="predicted"/>
<sequence>MDNSDETELVSDNPQGQSVEQESEEIRKLRQQLSDVYQAWVSGRPPSQGPSEGTSTIPQATKTPLHATSDHILTPGYVPNYSLHAAPGTSNMRPPVAPVTNTPLVVFGAPVYTTPPPPPMTRPNNEPSSHAYDGQYYPPNMAFGVSAPYNQTPQYESPVENEKLSTTVEPDEMARKMKSLEQNIKNIQGLGGHKSAFVKQFQYNIDIAPDHNSLSNMKKKPTKSFREYAIKCREKAARVKPPMDNHELITVFLEAQEPDYFQNMMFAMGRPFAKAIKIREMVKNGLKTSRIVSQAALKATTQAIQNGSGGLSNRMKRDEGSMMTSGSREVQGGAFHPYVQVQQGQSSYPQHYYPPPIPQYSVGPPQYTMFNAQSQEYGREQRPTEKFTPLAESYSSLFQKLKQMGVIGPIAPHHIHPDSYGFQANARCEYHSGAPGHSTDDCWTLKRAVERLISEKLIVVTNGKDPPNVINNPLSAHNDVHFVGMIGQDQESKPIGRAEMTVGAIQEGTSLEVSPSRDMSLIVKGAQSSNKVTLFVLKISRLEDHSSVPSRRLYVLGGLPVITQKQGGTKGITEPIIIKPAVQPPMTNTKPTPWNDNKTVMTYKGKGSGGNWRFDLIGEVLLSRRAEEGQPNQRRPIANKKPVTEAEAEELLKNMKVQDYSIIDQLRKTPSQISLLSLLIHSKEYARVLIKVLNEAHISEDTTVNQLEKMANRFFEVNRISFTNDELTEEGVRHNRALNLMVKCEGNYVKQVMVDGSSSVDICPLSTLQSMKINTDRIRPSNVRIRAFDVSARDNTGEINLTMTIRLVDFEIVFQVVDMETSYNFLLGRPWIHTARVVPSTLHQMLKFEHDRQEIIVHREDESSIYKDPLIPCIEAKEGCESIFYHAFEVVDMDHVKEGKPILNPRLSAASVMVAAVMLRQGYEPGKGLGESLQGISKPISPFSNQSTFGLGFRPTQADKNKAKHRKKHRWVMQQPIPYIFYTFVKPLLQEGQNSSAHANINEICHGLGQMFSEVNMIQAGEGTSRADMQLIDPDTMLTN</sequence>
<dbReference type="SMART" id="SM00443">
    <property type="entry name" value="G_patch"/>
    <property type="match status" value="1"/>
</dbReference>
<accession>A0A1U7X3D2</accession>
<dbReference type="Gene3D" id="2.40.70.10">
    <property type="entry name" value="Acid Proteases"/>
    <property type="match status" value="1"/>
</dbReference>
<feature type="domain" description="G-patch" evidence="2">
    <location>
        <begin position="910"/>
        <end position="956"/>
    </location>
</feature>
<feature type="region of interest" description="Disordered" evidence="1">
    <location>
        <begin position="1"/>
        <end position="61"/>
    </location>
</feature>
<name>A0A1U7X3D2_NICSY</name>
<reference evidence="4" key="2">
    <citation type="submission" date="2025-08" db="UniProtKB">
        <authorList>
            <consortium name="RefSeq"/>
        </authorList>
    </citation>
    <scope>IDENTIFICATION</scope>
    <source>
        <tissue evidence="4">Leaf</tissue>
    </source>
</reference>
<evidence type="ECO:0000313" key="3">
    <source>
        <dbReference type="Proteomes" id="UP000189701"/>
    </source>
</evidence>
<dbReference type="PANTHER" id="PTHR32108">
    <property type="entry name" value="DNA-DIRECTED RNA POLYMERASE SUBUNIT ALPHA"/>
    <property type="match status" value="1"/>
</dbReference>
<dbReference type="Pfam" id="PF01585">
    <property type="entry name" value="G-patch"/>
    <property type="match status" value="1"/>
</dbReference>
<evidence type="ECO:0000259" key="2">
    <source>
        <dbReference type="PROSITE" id="PS50174"/>
    </source>
</evidence>
<reference evidence="3" key="1">
    <citation type="journal article" date="2013" name="Genome Biol.">
        <title>Reference genomes and transcriptomes of Nicotiana sylvestris and Nicotiana tomentosiformis.</title>
        <authorList>
            <person name="Sierro N."/>
            <person name="Battey J.N."/>
            <person name="Ouadi S."/>
            <person name="Bovet L."/>
            <person name="Goepfert S."/>
            <person name="Bakaher N."/>
            <person name="Peitsch M.C."/>
            <person name="Ivanov N.V."/>
        </authorList>
    </citation>
    <scope>NUCLEOTIDE SEQUENCE [LARGE SCALE GENOMIC DNA]</scope>
</reference>
<dbReference type="PROSITE" id="PS50174">
    <property type="entry name" value="G_PATCH"/>
    <property type="match status" value="1"/>
</dbReference>
<evidence type="ECO:0000313" key="4">
    <source>
        <dbReference type="RefSeq" id="XP_009781374.1"/>
    </source>
</evidence>
<dbReference type="RefSeq" id="XP_009781374.1">
    <property type="nucleotide sequence ID" value="XM_009783072.1"/>
</dbReference>
<feature type="region of interest" description="Disordered" evidence="1">
    <location>
        <begin position="307"/>
        <end position="329"/>
    </location>
</feature>
<dbReference type="PANTHER" id="PTHR32108:SF9">
    <property type="entry name" value="REVERSE TRANSCRIPTASE RNASE H-LIKE DOMAIN-CONTAINING PROTEIN"/>
    <property type="match status" value="1"/>
</dbReference>
<dbReference type="KEGG" id="nsy:104230308"/>
<gene>
    <name evidence="4" type="primary">LOC104230308</name>
</gene>